<gene>
    <name evidence="1" type="ORF">BJX66DRAFT_320875</name>
</gene>
<dbReference type="EMBL" id="JBFTWV010000475">
    <property type="protein sequence ID" value="KAL2782379.1"/>
    <property type="molecule type" value="Genomic_DNA"/>
</dbReference>
<organism evidence="1 2">
    <name type="scientific">Aspergillus keveii</name>
    <dbReference type="NCBI Taxonomy" id="714993"/>
    <lineage>
        <taxon>Eukaryota</taxon>
        <taxon>Fungi</taxon>
        <taxon>Dikarya</taxon>
        <taxon>Ascomycota</taxon>
        <taxon>Pezizomycotina</taxon>
        <taxon>Eurotiomycetes</taxon>
        <taxon>Eurotiomycetidae</taxon>
        <taxon>Eurotiales</taxon>
        <taxon>Aspergillaceae</taxon>
        <taxon>Aspergillus</taxon>
        <taxon>Aspergillus subgen. Nidulantes</taxon>
    </lineage>
</organism>
<keyword evidence="2" id="KW-1185">Reference proteome</keyword>
<comment type="caution">
    <text evidence="1">The sequence shown here is derived from an EMBL/GenBank/DDBJ whole genome shotgun (WGS) entry which is preliminary data.</text>
</comment>
<proteinExistence type="predicted"/>
<evidence type="ECO:0000313" key="1">
    <source>
        <dbReference type="EMBL" id="KAL2782379.1"/>
    </source>
</evidence>
<sequence>MTLCRQTWRTQWARSIFPLKATTTAVACSAAFPTIGIKISSGRYFLALSHRVRCLCPFYLKEVRGPITLQIIVIVYGNFE</sequence>
<reference evidence="1 2" key="1">
    <citation type="submission" date="2024-07" db="EMBL/GenBank/DDBJ databases">
        <title>Section-level genome sequencing and comparative genomics of Aspergillus sections Usti and Cavernicolus.</title>
        <authorList>
            <consortium name="Lawrence Berkeley National Laboratory"/>
            <person name="Nybo J.L."/>
            <person name="Vesth T.C."/>
            <person name="Theobald S."/>
            <person name="Frisvad J.C."/>
            <person name="Larsen T.O."/>
            <person name="Kjaerboelling I."/>
            <person name="Rothschild-Mancinelli K."/>
            <person name="Lyhne E.K."/>
            <person name="Kogle M.E."/>
            <person name="Barry K."/>
            <person name="Clum A."/>
            <person name="Na H."/>
            <person name="Ledsgaard L."/>
            <person name="Lin J."/>
            <person name="Lipzen A."/>
            <person name="Kuo A."/>
            <person name="Riley R."/>
            <person name="Mondo S."/>
            <person name="Labutti K."/>
            <person name="Haridas S."/>
            <person name="Pangalinan J."/>
            <person name="Salamov A.A."/>
            <person name="Simmons B.A."/>
            <person name="Magnuson J.K."/>
            <person name="Chen J."/>
            <person name="Drula E."/>
            <person name="Henrissat B."/>
            <person name="Wiebenga A."/>
            <person name="Lubbers R.J."/>
            <person name="Gomes A.C."/>
            <person name="Makela M.R."/>
            <person name="Stajich J."/>
            <person name="Grigoriev I.V."/>
            <person name="Mortensen U.H."/>
            <person name="De Vries R.P."/>
            <person name="Baker S.E."/>
            <person name="Andersen M.R."/>
        </authorList>
    </citation>
    <scope>NUCLEOTIDE SEQUENCE [LARGE SCALE GENOMIC DNA]</scope>
    <source>
        <strain evidence="1 2">CBS 209.92</strain>
    </source>
</reference>
<name>A0ABR4FGK8_9EURO</name>
<evidence type="ECO:0008006" key="3">
    <source>
        <dbReference type="Google" id="ProtNLM"/>
    </source>
</evidence>
<protein>
    <recommendedName>
        <fullName evidence="3">Secreted protein</fullName>
    </recommendedName>
</protein>
<accession>A0ABR4FGK8</accession>
<dbReference type="Proteomes" id="UP001610563">
    <property type="component" value="Unassembled WGS sequence"/>
</dbReference>
<evidence type="ECO:0000313" key="2">
    <source>
        <dbReference type="Proteomes" id="UP001610563"/>
    </source>
</evidence>